<dbReference type="Proteomes" id="UP000694892">
    <property type="component" value="Chromosome 8L"/>
</dbReference>
<accession>A0A974C786</accession>
<evidence type="ECO:0000313" key="2">
    <source>
        <dbReference type="EMBL" id="OCT67356.1"/>
    </source>
</evidence>
<reference evidence="3" key="1">
    <citation type="journal article" date="2016" name="Nature">
        <title>Genome evolution in the allotetraploid frog Xenopus laevis.</title>
        <authorList>
            <person name="Session A.M."/>
            <person name="Uno Y."/>
            <person name="Kwon T."/>
            <person name="Chapman J.A."/>
            <person name="Toyoda A."/>
            <person name="Takahashi S."/>
            <person name="Fukui A."/>
            <person name="Hikosaka A."/>
            <person name="Suzuki A."/>
            <person name="Kondo M."/>
            <person name="van Heeringen S.J."/>
            <person name="Quigley I."/>
            <person name="Heinz S."/>
            <person name="Ogino H."/>
            <person name="Ochi H."/>
            <person name="Hellsten U."/>
            <person name="Lyons J.B."/>
            <person name="Simakov O."/>
            <person name="Putnam N."/>
            <person name="Stites J."/>
            <person name="Kuroki Y."/>
            <person name="Tanaka T."/>
            <person name="Michiue T."/>
            <person name="Watanabe M."/>
            <person name="Bogdanovic O."/>
            <person name="Lister R."/>
            <person name="Georgiou G."/>
            <person name="Paranjpe S.S."/>
            <person name="van Kruijsbergen I."/>
            <person name="Shu S."/>
            <person name="Carlson J."/>
            <person name="Kinoshita T."/>
            <person name="Ohta Y."/>
            <person name="Mawaribuchi S."/>
            <person name="Jenkins J."/>
            <person name="Grimwood J."/>
            <person name="Schmutz J."/>
            <person name="Mitros T."/>
            <person name="Mozaffari S.V."/>
            <person name="Suzuki Y."/>
            <person name="Haramoto Y."/>
            <person name="Yamamoto T.S."/>
            <person name="Takagi C."/>
            <person name="Heald R."/>
            <person name="Miller K."/>
            <person name="Haudenschild C."/>
            <person name="Kitzman J."/>
            <person name="Nakayama T."/>
            <person name="Izutsu Y."/>
            <person name="Robert J."/>
            <person name="Fortriede J."/>
            <person name="Burns K."/>
            <person name="Lotay V."/>
            <person name="Karimi K."/>
            <person name="Yasuoka Y."/>
            <person name="Dichmann D.S."/>
            <person name="Flajnik M.F."/>
            <person name="Houston D.W."/>
            <person name="Shendure J."/>
            <person name="DuPasquier L."/>
            <person name="Vize P.D."/>
            <person name="Zorn A.M."/>
            <person name="Ito M."/>
            <person name="Marcotte E.M."/>
            <person name="Wallingford J.B."/>
            <person name="Ito Y."/>
            <person name="Asashima M."/>
            <person name="Ueno N."/>
            <person name="Matsuda Y."/>
            <person name="Veenstra G.J."/>
            <person name="Fujiyama A."/>
            <person name="Harland R.M."/>
            <person name="Taira M."/>
            <person name="Rokhsar D.S."/>
        </authorList>
    </citation>
    <scope>NUCLEOTIDE SEQUENCE [LARGE SCALE GENOMIC DNA]</scope>
    <source>
        <strain evidence="3">J</strain>
    </source>
</reference>
<name>A0A974C786_XENLA</name>
<evidence type="ECO:0000256" key="1">
    <source>
        <dbReference type="SAM" id="Phobius"/>
    </source>
</evidence>
<keyword evidence="1" id="KW-1133">Transmembrane helix</keyword>
<proteinExistence type="predicted"/>
<gene>
    <name evidence="2" type="ORF">XELAEV_18038651mg</name>
</gene>
<protein>
    <submittedName>
        <fullName evidence="2">Uncharacterized protein</fullName>
    </submittedName>
</protein>
<evidence type="ECO:0000313" key="3">
    <source>
        <dbReference type="Proteomes" id="UP000694892"/>
    </source>
</evidence>
<organism evidence="2 3">
    <name type="scientific">Xenopus laevis</name>
    <name type="common">African clawed frog</name>
    <dbReference type="NCBI Taxonomy" id="8355"/>
    <lineage>
        <taxon>Eukaryota</taxon>
        <taxon>Metazoa</taxon>
        <taxon>Chordata</taxon>
        <taxon>Craniata</taxon>
        <taxon>Vertebrata</taxon>
        <taxon>Euteleostomi</taxon>
        <taxon>Amphibia</taxon>
        <taxon>Batrachia</taxon>
        <taxon>Anura</taxon>
        <taxon>Pipoidea</taxon>
        <taxon>Pipidae</taxon>
        <taxon>Xenopodinae</taxon>
        <taxon>Xenopus</taxon>
        <taxon>Xenopus</taxon>
    </lineage>
</organism>
<keyword evidence="1" id="KW-0472">Membrane</keyword>
<dbReference type="EMBL" id="CM004480">
    <property type="protein sequence ID" value="OCT67356.1"/>
    <property type="molecule type" value="Genomic_DNA"/>
</dbReference>
<dbReference type="AlphaFoldDB" id="A0A974C786"/>
<sequence length="92" mass="10434">MGPHSSHSGICQNPQIASPGLIIYSVLICCYFLYENRVPDRHWGLLSLLAGHKLPVLLFTVQNFGHKGEALSNLFCSSTIHVKENPFLHWWF</sequence>
<keyword evidence="1" id="KW-0812">Transmembrane</keyword>
<feature type="transmembrane region" description="Helical" evidence="1">
    <location>
        <begin position="16"/>
        <end position="34"/>
    </location>
</feature>